<evidence type="ECO:0000256" key="10">
    <source>
        <dbReference type="ARBA" id="ARBA00023065"/>
    </source>
</evidence>
<dbReference type="GO" id="GO:0006879">
    <property type="term" value="P:intracellular iron ion homeostasis"/>
    <property type="evidence" value="ECO:0007669"/>
    <property type="project" value="TreeGrafter"/>
</dbReference>
<keyword evidence="9" id="KW-0560">Oxidoreductase</keyword>
<evidence type="ECO:0000313" key="16">
    <source>
        <dbReference type="Proteomes" id="UP000009038"/>
    </source>
</evidence>
<dbReference type="InterPro" id="IPR017927">
    <property type="entry name" value="FAD-bd_FR_type"/>
</dbReference>
<organism evidence="15 16">
    <name type="scientific">Aspergillus niger (strain ATCC 1015 / CBS 113.46 / FGSC A1144 / LSHB Ac4 / NCTC 3858a / NRRL 328 / USDA 3528.7)</name>
    <dbReference type="NCBI Taxonomy" id="380704"/>
    <lineage>
        <taxon>Eukaryota</taxon>
        <taxon>Fungi</taxon>
        <taxon>Dikarya</taxon>
        <taxon>Ascomycota</taxon>
        <taxon>Pezizomycotina</taxon>
        <taxon>Eurotiomycetes</taxon>
        <taxon>Eurotiomycetidae</taxon>
        <taxon>Eurotiales</taxon>
        <taxon>Aspergillaceae</taxon>
        <taxon>Aspergillus</taxon>
        <taxon>Aspergillus subgen. Circumdati</taxon>
    </lineage>
</organism>
<evidence type="ECO:0000256" key="7">
    <source>
        <dbReference type="ARBA" id="ARBA00022982"/>
    </source>
</evidence>
<dbReference type="InterPro" id="IPR013130">
    <property type="entry name" value="Fe3_Rdtase_TM_dom"/>
</dbReference>
<evidence type="ECO:0000256" key="9">
    <source>
        <dbReference type="ARBA" id="ARBA00023002"/>
    </source>
</evidence>
<dbReference type="InterPro" id="IPR039261">
    <property type="entry name" value="FNR_nucleotide-bd"/>
</dbReference>
<dbReference type="EC" id="1.16.1.9" evidence="3"/>
<evidence type="ECO:0000256" key="4">
    <source>
        <dbReference type="ARBA" id="ARBA00022448"/>
    </source>
</evidence>
<gene>
    <name evidence="15" type="ORF">ASPNIDRAFT_184149</name>
</gene>
<dbReference type="GO" id="GO:0005886">
    <property type="term" value="C:plasma membrane"/>
    <property type="evidence" value="ECO:0007669"/>
    <property type="project" value="UniProtKB-SubCell"/>
</dbReference>
<accession>G3Y5J0</accession>
<dbReference type="PANTHER" id="PTHR32361">
    <property type="entry name" value="FERRIC/CUPRIC REDUCTASE TRANSMEMBRANE COMPONENT"/>
    <property type="match status" value="1"/>
</dbReference>
<evidence type="ECO:0000256" key="12">
    <source>
        <dbReference type="ARBA" id="ARBA00048483"/>
    </source>
</evidence>
<dbReference type="GO" id="GO:0052851">
    <property type="term" value="F:ferric-chelate reductase (NADPH) activity"/>
    <property type="evidence" value="ECO:0007669"/>
    <property type="project" value="UniProtKB-EC"/>
</dbReference>
<keyword evidence="8 13" id="KW-1133">Transmembrane helix</keyword>
<comment type="subcellular location">
    <subcellularLocation>
        <location evidence="1">Cell membrane</location>
        <topology evidence="1">Multi-pass membrane protein</topology>
    </subcellularLocation>
</comment>
<name>G3Y5J0_ASPNA</name>
<dbReference type="InterPro" id="IPR013112">
    <property type="entry name" value="FAD-bd_8"/>
</dbReference>
<evidence type="ECO:0000256" key="1">
    <source>
        <dbReference type="ARBA" id="ARBA00004651"/>
    </source>
</evidence>
<feature type="transmembrane region" description="Helical" evidence="13">
    <location>
        <begin position="141"/>
        <end position="159"/>
    </location>
</feature>
<dbReference type="InterPro" id="IPR013121">
    <property type="entry name" value="Fe_red_NAD-bd_6"/>
</dbReference>
<dbReference type="Pfam" id="PF08030">
    <property type="entry name" value="NAD_binding_6"/>
    <property type="match status" value="1"/>
</dbReference>
<proteinExistence type="inferred from homology"/>
<dbReference type="GO" id="GO:0015677">
    <property type="term" value="P:copper ion import"/>
    <property type="evidence" value="ECO:0007669"/>
    <property type="project" value="TreeGrafter"/>
</dbReference>
<feature type="transmembrane region" description="Helical" evidence="13">
    <location>
        <begin position="171"/>
        <end position="192"/>
    </location>
</feature>
<reference evidence="15 16" key="1">
    <citation type="journal article" date="2011" name="Genome Res.">
        <title>Comparative genomics of citric-acid-producing Aspergillus niger ATCC 1015 versus enzyme-producing CBS 513.88.</title>
        <authorList>
            <person name="Andersen M.R."/>
            <person name="Salazar M.P."/>
            <person name="Schaap P.J."/>
            <person name="van de Vondervoort P.J."/>
            <person name="Culley D."/>
            <person name="Thykaer J."/>
            <person name="Frisvad J.C."/>
            <person name="Nielsen K.F."/>
            <person name="Albang R."/>
            <person name="Albermann K."/>
            <person name="Berka R.M."/>
            <person name="Braus G.H."/>
            <person name="Braus-Stromeyer S.A."/>
            <person name="Corrochano L.M."/>
            <person name="Dai Z."/>
            <person name="van Dijck P.W."/>
            <person name="Hofmann G."/>
            <person name="Lasure L.L."/>
            <person name="Magnuson J.K."/>
            <person name="Menke H."/>
            <person name="Meijer M."/>
            <person name="Meijer S.L."/>
            <person name="Nielsen J.B."/>
            <person name="Nielsen M.L."/>
            <person name="van Ooyen A.J."/>
            <person name="Pel H.J."/>
            <person name="Poulsen L."/>
            <person name="Samson R.A."/>
            <person name="Stam H."/>
            <person name="Tsang A."/>
            <person name="van den Brink J.M."/>
            <person name="Atkins A."/>
            <person name="Aerts A."/>
            <person name="Shapiro H."/>
            <person name="Pangilinan J."/>
            <person name="Salamov A."/>
            <person name="Lou Y."/>
            <person name="Lindquist E."/>
            <person name="Lucas S."/>
            <person name="Grimwood J."/>
            <person name="Grigoriev I.V."/>
            <person name="Kubicek C.P."/>
            <person name="Martinez D."/>
            <person name="van Peij N.N."/>
            <person name="Roubos J.A."/>
            <person name="Nielsen J."/>
            <person name="Baker S.E."/>
        </authorList>
    </citation>
    <scope>NUCLEOTIDE SEQUENCE [LARGE SCALE GENOMIC DNA]</scope>
    <source>
        <strain evidence="16">ATCC 1015 / CBS 113.46 / FGSC A1144 / LSHB Ac4 / NCTC 3858a / NRRL 328 / USDA 3528.7</strain>
    </source>
</reference>
<keyword evidence="6 13" id="KW-0812">Transmembrane</keyword>
<keyword evidence="5" id="KW-1003">Cell membrane</keyword>
<dbReference type="EMBL" id="ACJE01000013">
    <property type="protein sequence ID" value="EHA21855.1"/>
    <property type="molecule type" value="Genomic_DNA"/>
</dbReference>
<dbReference type="AlphaFoldDB" id="G3Y5J0"/>
<dbReference type="PANTHER" id="PTHR32361:SF26">
    <property type="entry name" value="FAD-BINDING 8 DOMAIN-CONTAINING PROTEIN-RELATED"/>
    <property type="match status" value="1"/>
</dbReference>
<dbReference type="CDD" id="cd06186">
    <property type="entry name" value="NOX_Duox_like_FAD_NADP"/>
    <property type="match status" value="1"/>
</dbReference>
<feature type="transmembrane region" description="Helical" evidence="13">
    <location>
        <begin position="227"/>
        <end position="249"/>
    </location>
</feature>
<feature type="transmembrane region" description="Helical" evidence="13">
    <location>
        <begin position="72"/>
        <end position="90"/>
    </location>
</feature>
<comment type="similarity">
    <text evidence="2">Belongs to the ferric reductase (FRE) family.</text>
</comment>
<evidence type="ECO:0000256" key="13">
    <source>
        <dbReference type="SAM" id="Phobius"/>
    </source>
</evidence>
<comment type="catalytic activity">
    <reaction evidence="12">
        <text>2 a Fe(II)-siderophore + NADP(+) + H(+) = 2 a Fe(III)-siderophore + NADPH</text>
        <dbReference type="Rhea" id="RHEA:28795"/>
        <dbReference type="Rhea" id="RHEA-COMP:11342"/>
        <dbReference type="Rhea" id="RHEA-COMP:11344"/>
        <dbReference type="ChEBI" id="CHEBI:15378"/>
        <dbReference type="ChEBI" id="CHEBI:29033"/>
        <dbReference type="ChEBI" id="CHEBI:29034"/>
        <dbReference type="ChEBI" id="CHEBI:57783"/>
        <dbReference type="ChEBI" id="CHEBI:58349"/>
        <dbReference type="EC" id="1.16.1.9"/>
    </reaction>
</comment>
<evidence type="ECO:0000256" key="11">
    <source>
        <dbReference type="ARBA" id="ARBA00023136"/>
    </source>
</evidence>
<keyword evidence="4" id="KW-0813">Transport</keyword>
<dbReference type="OrthoDB" id="4494341at2759"/>
<feature type="non-terminal residue" evidence="15">
    <location>
        <position position="537"/>
    </location>
</feature>
<dbReference type="SUPFAM" id="SSF63380">
    <property type="entry name" value="Riboflavin synthase domain-like"/>
    <property type="match status" value="1"/>
</dbReference>
<feature type="transmembrane region" description="Helical" evidence="13">
    <location>
        <begin position="6"/>
        <end position="27"/>
    </location>
</feature>
<evidence type="ECO:0000259" key="14">
    <source>
        <dbReference type="PROSITE" id="PS51384"/>
    </source>
</evidence>
<dbReference type="Gene3D" id="3.40.50.80">
    <property type="entry name" value="Nucleotide-binding domain of ferredoxin-NADP reductase (FNR) module"/>
    <property type="match status" value="1"/>
</dbReference>
<evidence type="ECO:0000256" key="3">
    <source>
        <dbReference type="ARBA" id="ARBA00012668"/>
    </source>
</evidence>
<dbReference type="Pfam" id="PF01794">
    <property type="entry name" value="Ferric_reduct"/>
    <property type="match status" value="1"/>
</dbReference>
<evidence type="ECO:0000256" key="6">
    <source>
        <dbReference type="ARBA" id="ARBA00022692"/>
    </source>
</evidence>
<dbReference type="InterPro" id="IPR017938">
    <property type="entry name" value="Riboflavin_synthase-like_b-brl"/>
</dbReference>
<protein>
    <recommendedName>
        <fullName evidence="3">ferric-chelate reductase (NADPH)</fullName>
        <ecNumber evidence="3">1.16.1.9</ecNumber>
    </recommendedName>
</protein>
<dbReference type="HOGENOM" id="CLU_010365_8_1_1"/>
<feature type="transmembrane region" description="Helical" evidence="13">
    <location>
        <begin position="102"/>
        <end position="121"/>
    </location>
</feature>
<comment type="caution">
    <text evidence="15">The sequence shown here is derived from an EMBL/GenBank/DDBJ whole genome shotgun (WGS) entry which is preliminary data.</text>
</comment>
<evidence type="ECO:0000313" key="15">
    <source>
        <dbReference type="EMBL" id="EHA21855.1"/>
    </source>
</evidence>
<feature type="domain" description="FAD-binding FR-type" evidence="14">
    <location>
        <begin position="263"/>
        <end position="372"/>
    </location>
</feature>
<keyword evidence="10" id="KW-0406">Ion transport</keyword>
<dbReference type="GO" id="GO:0006826">
    <property type="term" value="P:iron ion transport"/>
    <property type="evidence" value="ECO:0007669"/>
    <property type="project" value="UniProtKB-ARBA"/>
</dbReference>
<evidence type="ECO:0000256" key="8">
    <source>
        <dbReference type="ARBA" id="ARBA00022989"/>
    </source>
</evidence>
<dbReference type="Proteomes" id="UP000009038">
    <property type="component" value="Unassembled WGS sequence"/>
</dbReference>
<evidence type="ECO:0000256" key="2">
    <source>
        <dbReference type="ARBA" id="ARBA00006278"/>
    </source>
</evidence>
<dbReference type="InterPro" id="IPR051410">
    <property type="entry name" value="Ferric/Cupric_Reductase"/>
</dbReference>
<dbReference type="PROSITE" id="PS51384">
    <property type="entry name" value="FAD_FR"/>
    <property type="match status" value="1"/>
</dbReference>
<keyword evidence="11 13" id="KW-0472">Membrane</keyword>
<evidence type="ECO:0000256" key="5">
    <source>
        <dbReference type="ARBA" id="ARBA00022475"/>
    </source>
</evidence>
<dbReference type="Pfam" id="PF08022">
    <property type="entry name" value="FAD_binding_8"/>
    <property type="match status" value="1"/>
</dbReference>
<dbReference type="STRING" id="380704.G3Y5J0"/>
<sequence>MDSLSVYAVSAGGIFVALLFFKLLSIIAPSSYMRTISFVTQRSGLFSVIVSRHLTLPYVLRRHQFCGPWTRAGVLLHFAFTAINIFLIFFKAKSLNDCGRRAGELALINLIFPLSGANLSYLADTLGIRWSTCRKLHRTTGWIAAALLLFHMVVSVRNQGYTFSLSEIRNIFTMLAGISFCLTVLTSIPWFRQWSYEIFLRGHQLLTGFFVYSTWQHLTSQSHSSRTYLIVAMGILVLTLSLQVMTLLYRNGLFTGRGTPRAIVSFSASISEKNDTVINAVHIRVSLPRPVKVKAGQYINLWMPSVNLWSWTQTHPFMITSWSTDAQDSLELYVQPCNGLTADLCRYARDAAGNSLAFVALFSGPHGVSEDVKKYRTILVFASGSGIAAAIPYLKQIIHDYNTCISKIEKLHFVWQLDSPAEMNSALHLLNALLDDDNTEKGHKLHISIYIQGDFHRPEYSLGEHDRVFIYGETPDYKTIILDKCGDKMGGLLSPCDGRSQTLVIVSATNGIRDHIRETVREYLNKGLKLSEQEYQP</sequence>
<keyword evidence="7" id="KW-0249">Electron transport</keyword>